<dbReference type="PROSITE" id="PS51257">
    <property type="entry name" value="PROKAR_LIPOPROTEIN"/>
    <property type="match status" value="1"/>
</dbReference>
<dbReference type="RefSeq" id="WP_139164916.1">
    <property type="nucleotide sequence ID" value="NZ_FMYE01000005.1"/>
</dbReference>
<dbReference type="EMBL" id="FMYE01000005">
    <property type="protein sequence ID" value="SDB76013.1"/>
    <property type="molecule type" value="Genomic_DNA"/>
</dbReference>
<name>A0A1G6G2F9_BACOV</name>
<accession>A0A1G6G2F9</accession>
<dbReference type="AlphaFoldDB" id="A0A1G6G2F9"/>
<organism evidence="1 2">
    <name type="scientific">Bacteroides ovatus</name>
    <dbReference type="NCBI Taxonomy" id="28116"/>
    <lineage>
        <taxon>Bacteria</taxon>
        <taxon>Pseudomonadati</taxon>
        <taxon>Bacteroidota</taxon>
        <taxon>Bacteroidia</taxon>
        <taxon>Bacteroidales</taxon>
        <taxon>Bacteroidaceae</taxon>
        <taxon>Bacteroides</taxon>
    </lineage>
</organism>
<sequence length="437" mass="49172">MIQIGRLINQSLYAVLLAATYVTMLCGCNDLGTRQCPRCQTFKTDISKQSNDTKPIVNVYLENSGSMFGYVNGLTEFEESVYSYLSDICLNCTDSLNLYYINSRIVPLQNKLSNNARIKDFIERLSPNHFVSAGGSLGTTDIAEMMFSVLNKTDDDVVSVFISDCIFSPGKGINASEYLVNQEIGVKVAFADKLKDESTFCVKAYRLNGKFNGKYYNRLDQPTNISDIRPFYMILMGREDLINVISKKVPEEKIKGRGVEHSFTISKSTHNVNYEVIATPKMGTFKKCMKNPKFHIIDAKKADKGKKQGKFMFTLGVDFSGLPIAGDYLIHPENYSLSSKDYTLSISTPKEKGKYSHLLSFTLNKQIHQPSKCDLKIMLKKQLPSWIAQCTDEDGLNIHQGDAMTKTYGLKYLLEGIYEAFDCDDNSCFVGMKVFIN</sequence>
<gene>
    <name evidence="1" type="ORF">SAMN05192581_1005130</name>
</gene>
<evidence type="ECO:0000313" key="1">
    <source>
        <dbReference type="EMBL" id="SDB76013.1"/>
    </source>
</evidence>
<evidence type="ECO:0000313" key="2">
    <source>
        <dbReference type="Proteomes" id="UP000183670"/>
    </source>
</evidence>
<proteinExistence type="predicted"/>
<reference evidence="1 2" key="1">
    <citation type="submission" date="2016-10" db="EMBL/GenBank/DDBJ databases">
        <authorList>
            <person name="de Groot N.N."/>
        </authorList>
    </citation>
    <scope>NUCLEOTIDE SEQUENCE [LARGE SCALE GENOMIC DNA]</scope>
    <source>
        <strain evidence="1 2">NLAE-zl-C500</strain>
    </source>
</reference>
<protein>
    <submittedName>
        <fullName evidence="1">Uncharacterized protein</fullName>
    </submittedName>
</protein>
<dbReference type="Proteomes" id="UP000183670">
    <property type="component" value="Unassembled WGS sequence"/>
</dbReference>